<protein>
    <submittedName>
        <fullName evidence="8">ABC transporter permease</fullName>
    </submittedName>
</protein>
<dbReference type="CDD" id="cd06579">
    <property type="entry name" value="TM_PBP1_transp_AraH_like"/>
    <property type="match status" value="1"/>
</dbReference>
<feature type="transmembrane region" description="Helical" evidence="7">
    <location>
        <begin position="286"/>
        <end position="304"/>
    </location>
</feature>
<dbReference type="EMBL" id="JBAKFJ010000001">
    <property type="protein sequence ID" value="MEX0386756.1"/>
    <property type="molecule type" value="Genomic_DNA"/>
</dbReference>
<feature type="transmembrane region" description="Helical" evidence="7">
    <location>
        <begin position="442"/>
        <end position="461"/>
    </location>
</feature>
<comment type="caution">
    <text evidence="8">The sequence shown here is derived from an EMBL/GenBank/DDBJ whole genome shotgun (WGS) entry which is preliminary data.</text>
</comment>
<reference evidence="8 9" key="1">
    <citation type="submission" date="2024-02" db="EMBL/GenBank/DDBJ databases">
        <title>New especies of Spiribacter isolated from saline water.</title>
        <authorList>
            <person name="Leon M.J."/>
            <person name="De La Haba R."/>
            <person name="Sanchez-Porro C."/>
            <person name="Ventosa A."/>
        </authorList>
    </citation>
    <scope>NUCLEOTIDE SEQUENCE [LARGE SCALE GENOMIC DNA]</scope>
    <source>
        <strain evidence="9">ag22IC4-227</strain>
    </source>
</reference>
<dbReference type="Proteomes" id="UP001556653">
    <property type="component" value="Unassembled WGS sequence"/>
</dbReference>
<feature type="transmembrane region" description="Helical" evidence="7">
    <location>
        <begin position="310"/>
        <end position="327"/>
    </location>
</feature>
<dbReference type="InterPro" id="IPR001851">
    <property type="entry name" value="ABC_transp_permease"/>
</dbReference>
<feature type="transmembrane region" description="Helical" evidence="7">
    <location>
        <begin position="24"/>
        <end position="41"/>
    </location>
</feature>
<keyword evidence="6 7" id="KW-0472">Membrane</keyword>
<feature type="transmembrane region" description="Helical" evidence="7">
    <location>
        <begin position="256"/>
        <end position="274"/>
    </location>
</feature>
<proteinExistence type="inferred from homology"/>
<dbReference type="RefSeq" id="WP_367967218.1">
    <property type="nucleotide sequence ID" value="NZ_JBAKFJ010000001.1"/>
</dbReference>
<feature type="transmembrane region" description="Helical" evidence="7">
    <location>
        <begin position="339"/>
        <end position="358"/>
    </location>
</feature>
<gene>
    <name evidence="8" type="ORF">V6X64_07125</name>
</gene>
<keyword evidence="3" id="KW-1003">Cell membrane</keyword>
<dbReference type="Pfam" id="PF02653">
    <property type="entry name" value="BPD_transp_2"/>
    <property type="match status" value="1"/>
</dbReference>
<feature type="transmembrane region" description="Helical" evidence="7">
    <location>
        <begin position="110"/>
        <end position="130"/>
    </location>
</feature>
<evidence type="ECO:0000256" key="3">
    <source>
        <dbReference type="ARBA" id="ARBA00022475"/>
    </source>
</evidence>
<name>A0ABV3S9F1_9GAMM</name>
<sequence length="479" mass="49959">MATVTERNLPEAVETSGGGRSNPFMIVPISLFFLLLIIAVLRSPSLVTPSGIGSAIIVATPLILATYALMASVITGRGTVDLSIGPLIGFINVTVIVAHGAGFLTNPFSLFLFAFALGMAYHLLFALIVVFVRVQPIIVALSGYLALSGINLVILPRPGGVAPEWMSTWGAGTTIFSPVLVILVLATLAWLAFTRSAFYTHLRLMGSDERAAYTSGVSIALVRIGGHLISGLFAALAAITFTALISSGDPTQGTTYTLIAVTALVLGGASLAGGRAGVFGSALGAINLYLITYVLATFSFGMVQSFVTDLAYGAILVGSLLVTLLLPVLQRYIQRFSPLLYFVVLGVVVFGVIMHATFDYAGAPADAVVATDESASQPAIMQLERPPAGEVLTGPLEVADGGEAAATLREFARPLIHGVLLLAAVALLLRVTITSAGQRRDWNVVVLAIAAALMLLVAYVISDVGGDSDPPTQEQETSR</sequence>
<feature type="transmembrane region" description="Helical" evidence="7">
    <location>
        <begin position="175"/>
        <end position="199"/>
    </location>
</feature>
<evidence type="ECO:0000313" key="9">
    <source>
        <dbReference type="Proteomes" id="UP001556653"/>
    </source>
</evidence>
<evidence type="ECO:0000256" key="4">
    <source>
        <dbReference type="ARBA" id="ARBA00022692"/>
    </source>
</evidence>
<accession>A0ABV3S9F1</accession>
<feature type="transmembrane region" description="Helical" evidence="7">
    <location>
        <begin position="47"/>
        <end position="70"/>
    </location>
</feature>
<evidence type="ECO:0000256" key="7">
    <source>
        <dbReference type="SAM" id="Phobius"/>
    </source>
</evidence>
<feature type="transmembrane region" description="Helical" evidence="7">
    <location>
        <begin position="137"/>
        <end position="155"/>
    </location>
</feature>
<evidence type="ECO:0000256" key="2">
    <source>
        <dbReference type="ARBA" id="ARBA00007942"/>
    </source>
</evidence>
<keyword evidence="9" id="KW-1185">Reference proteome</keyword>
<feature type="transmembrane region" description="Helical" evidence="7">
    <location>
        <begin position="220"/>
        <end position="244"/>
    </location>
</feature>
<evidence type="ECO:0000256" key="5">
    <source>
        <dbReference type="ARBA" id="ARBA00022989"/>
    </source>
</evidence>
<keyword evidence="4 7" id="KW-0812">Transmembrane</keyword>
<comment type="similarity">
    <text evidence="2">Belongs to the binding-protein-dependent transport system permease family. AraH/RbsC subfamily.</text>
</comment>
<feature type="transmembrane region" description="Helical" evidence="7">
    <location>
        <begin position="82"/>
        <end position="104"/>
    </location>
</feature>
<organism evidence="8 9">
    <name type="scientific">Spiribacter onubensis</name>
    <dbReference type="NCBI Taxonomy" id="3122420"/>
    <lineage>
        <taxon>Bacteria</taxon>
        <taxon>Pseudomonadati</taxon>
        <taxon>Pseudomonadota</taxon>
        <taxon>Gammaproteobacteria</taxon>
        <taxon>Chromatiales</taxon>
        <taxon>Ectothiorhodospiraceae</taxon>
        <taxon>Spiribacter</taxon>
    </lineage>
</organism>
<evidence type="ECO:0000256" key="1">
    <source>
        <dbReference type="ARBA" id="ARBA00004429"/>
    </source>
</evidence>
<evidence type="ECO:0000256" key="6">
    <source>
        <dbReference type="ARBA" id="ARBA00023136"/>
    </source>
</evidence>
<comment type="subcellular location">
    <subcellularLocation>
        <location evidence="1">Cell inner membrane</location>
        <topology evidence="1">Multi-pass membrane protein</topology>
    </subcellularLocation>
</comment>
<evidence type="ECO:0000313" key="8">
    <source>
        <dbReference type="EMBL" id="MEX0386756.1"/>
    </source>
</evidence>
<feature type="transmembrane region" description="Helical" evidence="7">
    <location>
        <begin position="415"/>
        <end position="433"/>
    </location>
</feature>
<dbReference type="PANTHER" id="PTHR32196">
    <property type="entry name" value="ABC TRANSPORTER PERMEASE PROTEIN YPHD-RELATED-RELATED"/>
    <property type="match status" value="1"/>
</dbReference>
<keyword evidence="5 7" id="KW-1133">Transmembrane helix</keyword>